<dbReference type="EMBL" id="NBIV01000054">
    <property type="protein sequence ID" value="PXF45708.1"/>
    <property type="molecule type" value="Genomic_DNA"/>
</dbReference>
<dbReference type="Pfam" id="PF05542">
    <property type="entry name" value="DUF760"/>
    <property type="match status" value="2"/>
</dbReference>
<proteinExistence type="predicted"/>
<feature type="region of interest" description="Disordered" evidence="1">
    <location>
        <begin position="1"/>
        <end position="144"/>
    </location>
</feature>
<sequence>MSLPPAFCSSSSLFPSGSHSLHRSALAPRRHNALPSPPRRRPRRAPVQAVFIWTNDFSEDQPDDHDPESDDTDDDDDTSDPHFFELSDESWRRTKRATDHSDPSSSPFGPSHFSRIQADAADQHDSNNPSDPPSQQPSHNSEHDNPLFVAIRTHTQGPDDTDRLRRLVSDGAADTFRDVVTGVLGNMPSDVFEVIITTDRNGMSRLMHSSLCTGYALRNAEFRMLLNDTMQTFKSATTAERKYEDATSSTSVRDLFSAEISPNRENIARRAKSDTSRTKGVVRWWDPEQQAIQELSAAEYIAKLEAENDLLQERLTATQMNDANRSKLMAFVRTLTPQKLLELQANLGEDASGAFKSIVKSVLGEFNVSKVQLTYSTTRDYMAHVTFWCLLVGYCVRNIEKRLEMTKIFERAESYVESTSE</sequence>
<accession>A0A2V3IU91</accession>
<evidence type="ECO:0000313" key="2">
    <source>
        <dbReference type="EMBL" id="PXF45708.1"/>
    </source>
</evidence>
<name>A0A2V3IU91_9FLOR</name>
<reference evidence="2 3" key="1">
    <citation type="journal article" date="2018" name="Mol. Biol. Evol.">
        <title>Analysis of the draft genome of the red seaweed Gracilariopsis chorda provides insights into genome size evolution in Rhodophyta.</title>
        <authorList>
            <person name="Lee J."/>
            <person name="Yang E.C."/>
            <person name="Graf L."/>
            <person name="Yang J.H."/>
            <person name="Qiu H."/>
            <person name="Zel Zion U."/>
            <person name="Chan C.X."/>
            <person name="Stephens T.G."/>
            <person name="Weber A.P.M."/>
            <person name="Boo G.H."/>
            <person name="Boo S.M."/>
            <person name="Kim K.M."/>
            <person name="Shin Y."/>
            <person name="Jung M."/>
            <person name="Lee S.J."/>
            <person name="Yim H.S."/>
            <person name="Lee J.H."/>
            <person name="Bhattacharya D."/>
            <person name="Yoon H.S."/>
        </authorList>
    </citation>
    <scope>NUCLEOTIDE SEQUENCE [LARGE SCALE GENOMIC DNA]</scope>
    <source>
        <strain evidence="2 3">SKKU-2015</strain>
        <tissue evidence="2">Whole body</tissue>
    </source>
</reference>
<dbReference type="STRING" id="448386.A0A2V3IU91"/>
<organism evidence="2 3">
    <name type="scientific">Gracilariopsis chorda</name>
    <dbReference type="NCBI Taxonomy" id="448386"/>
    <lineage>
        <taxon>Eukaryota</taxon>
        <taxon>Rhodophyta</taxon>
        <taxon>Florideophyceae</taxon>
        <taxon>Rhodymeniophycidae</taxon>
        <taxon>Gracilariales</taxon>
        <taxon>Gracilariaceae</taxon>
        <taxon>Gracilariopsis</taxon>
    </lineage>
</organism>
<comment type="caution">
    <text evidence="2">The sequence shown here is derived from an EMBL/GenBank/DDBJ whole genome shotgun (WGS) entry which is preliminary data.</text>
</comment>
<dbReference type="InterPro" id="IPR008479">
    <property type="entry name" value="DUF760"/>
</dbReference>
<feature type="compositionally biased region" description="Basic and acidic residues" evidence="1">
    <location>
        <begin position="79"/>
        <end position="102"/>
    </location>
</feature>
<evidence type="ECO:0000313" key="3">
    <source>
        <dbReference type="Proteomes" id="UP000247409"/>
    </source>
</evidence>
<dbReference type="OrthoDB" id="4115at2759"/>
<dbReference type="AlphaFoldDB" id="A0A2V3IU91"/>
<dbReference type="Proteomes" id="UP000247409">
    <property type="component" value="Unassembled WGS sequence"/>
</dbReference>
<gene>
    <name evidence="2" type="ORF">BWQ96_04476</name>
</gene>
<feature type="compositionally biased region" description="Low complexity" evidence="1">
    <location>
        <begin position="103"/>
        <end position="114"/>
    </location>
</feature>
<dbReference type="PANTHER" id="PTHR33598:SF2">
    <property type="entry name" value="MAR-BINDING FILAMENT-LIKE PROTEIN"/>
    <property type="match status" value="1"/>
</dbReference>
<feature type="compositionally biased region" description="Low complexity" evidence="1">
    <location>
        <begin position="1"/>
        <end position="19"/>
    </location>
</feature>
<protein>
    <submittedName>
        <fullName evidence="2">Uncharacterized protein</fullName>
    </submittedName>
</protein>
<feature type="compositionally biased region" description="Basic residues" evidence="1">
    <location>
        <begin position="28"/>
        <end position="44"/>
    </location>
</feature>
<dbReference type="PANTHER" id="PTHR33598">
    <property type="entry name" value="OS02G0833400 PROTEIN"/>
    <property type="match status" value="1"/>
</dbReference>
<feature type="compositionally biased region" description="Acidic residues" evidence="1">
    <location>
        <begin position="57"/>
        <end position="78"/>
    </location>
</feature>
<evidence type="ECO:0000256" key="1">
    <source>
        <dbReference type="SAM" id="MobiDB-lite"/>
    </source>
</evidence>
<keyword evidence="3" id="KW-1185">Reference proteome</keyword>